<evidence type="ECO:0000259" key="1">
    <source>
        <dbReference type="Pfam" id="PF06527"/>
    </source>
</evidence>
<keyword evidence="4" id="KW-1185">Reference proteome</keyword>
<feature type="domain" description="Transposon Tn7 transposition protein TnsD C-terminal" evidence="2">
    <location>
        <begin position="229"/>
        <end position="339"/>
    </location>
</feature>
<proteinExistence type="predicted"/>
<dbReference type="OrthoDB" id="470139at2"/>
<dbReference type="InterPro" id="IPR009492">
    <property type="entry name" value="TniQ"/>
</dbReference>
<feature type="domain" description="TniQ" evidence="1">
    <location>
        <begin position="17"/>
        <end position="167"/>
    </location>
</feature>
<sequence length="543" mass="62564">MPVAADLFPEYQLLDWLPDESFFSFASRHHYLWGHATSARTCELLFGHERGGVFHDFPNHLQDFVYRTDGRAGDVDGIARERTLIKFYRAFISSQACVDAVACLAGPSVAHLKMKLGILTSRYRANHPLKACMACMKLDVEERGWAYWHLRHQYPGVWVCTQHHELLWCSVFKATGVQRFQWLLPREEELRASVVDAGLISDQSFERLLGLAYVVEGVVDGDMNCVFRGKQLDEIYRSEVERHGWRTTGGTLHRAQISREFLEYLTSLRTITEFSGLPYDETVTARWLARLLQPSRTRTHPLSHLMLVHWMFGSVEKFRDAMASSAIRHRALGEGEGRCADLVIPSTEERKQLSPQERKAVLRELGFGRDPEIVAAKAGICLEAISQLLESNEEVRFKWIQAREKKARARDQARATWLESLESSRALGIKQIRSKIPSVYAWLYRNDRNWLNEHKPSSLPSGPKVRGQTVDWVARDSHLSGLVRSTALWLVQEKAVQRIHFWQLYQHIPELHAKKESLHRLPLTRQAIQDVLKIHRLDTDLFT</sequence>
<dbReference type="Pfam" id="PF06527">
    <property type="entry name" value="TniQ"/>
    <property type="match status" value="1"/>
</dbReference>
<accession>A0A373F5H5</accession>
<evidence type="ECO:0000313" key="4">
    <source>
        <dbReference type="Proteomes" id="UP000261948"/>
    </source>
</evidence>
<feature type="domain" description="Transposon Tn7 transposition protein TnsD C-terminal" evidence="2">
    <location>
        <begin position="371"/>
        <end position="528"/>
    </location>
</feature>
<name>A0A373F5H5_COMTE</name>
<dbReference type="Pfam" id="PF15978">
    <property type="entry name" value="TnsD"/>
    <property type="match status" value="2"/>
</dbReference>
<evidence type="ECO:0000259" key="2">
    <source>
        <dbReference type="Pfam" id="PF15978"/>
    </source>
</evidence>
<dbReference type="Proteomes" id="UP000261948">
    <property type="component" value="Unassembled WGS sequence"/>
</dbReference>
<evidence type="ECO:0008006" key="5">
    <source>
        <dbReference type="Google" id="ProtNLM"/>
    </source>
</evidence>
<reference evidence="3 4" key="1">
    <citation type="submission" date="2018-08" db="EMBL/GenBank/DDBJ databases">
        <title>Comamonas testosteroni strain SWCO2.</title>
        <authorList>
            <person name="Jiang N."/>
            <person name="Zhang X.Z."/>
        </authorList>
    </citation>
    <scope>NUCLEOTIDE SEQUENCE [LARGE SCALE GENOMIC DNA]</scope>
    <source>
        <strain evidence="3 4">SWCO2</strain>
    </source>
</reference>
<dbReference type="EMBL" id="QURR01000057">
    <property type="protein sequence ID" value="RGE39250.1"/>
    <property type="molecule type" value="Genomic_DNA"/>
</dbReference>
<organism evidence="3 4">
    <name type="scientific">Comamonas testosteroni</name>
    <name type="common">Pseudomonas testosteroni</name>
    <dbReference type="NCBI Taxonomy" id="285"/>
    <lineage>
        <taxon>Bacteria</taxon>
        <taxon>Pseudomonadati</taxon>
        <taxon>Pseudomonadota</taxon>
        <taxon>Betaproteobacteria</taxon>
        <taxon>Burkholderiales</taxon>
        <taxon>Comamonadaceae</taxon>
        <taxon>Comamonas</taxon>
    </lineage>
</organism>
<evidence type="ECO:0000313" key="3">
    <source>
        <dbReference type="EMBL" id="RGE39250.1"/>
    </source>
</evidence>
<protein>
    <recommendedName>
        <fullName evidence="5">Transposon Tn7 transposition protein TnsD C-termianl domain-containing protein</fullName>
    </recommendedName>
</protein>
<dbReference type="AlphaFoldDB" id="A0A373F5H5"/>
<gene>
    <name evidence="3" type="ORF">DZC30_22175</name>
</gene>
<dbReference type="InterPro" id="IPR032750">
    <property type="entry name" value="TnsD_C"/>
</dbReference>
<comment type="caution">
    <text evidence="3">The sequence shown here is derived from an EMBL/GenBank/DDBJ whole genome shotgun (WGS) entry which is preliminary data.</text>
</comment>